<feature type="compositionally biased region" description="Low complexity" evidence="1">
    <location>
        <begin position="1"/>
        <end position="11"/>
    </location>
</feature>
<evidence type="ECO:0000313" key="2">
    <source>
        <dbReference type="EMBL" id="MEQ2280027.1"/>
    </source>
</evidence>
<feature type="compositionally biased region" description="Polar residues" evidence="1">
    <location>
        <begin position="19"/>
        <end position="38"/>
    </location>
</feature>
<name>A0ABV0XEY9_9TELE</name>
<dbReference type="Proteomes" id="UP001469553">
    <property type="component" value="Unassembled WGS sequence"/>
</dbReference>
<evidence type="ECO:0000256" key="1">
    <source>
        <dbReference type="SAM" id="MobiDB-lite"/>
    </source>
</evidence>
<evidence type="ECO:0000313" key="3">
    <source>
        <dbReference type="Proteomes" id="UP001469553"/>
    </source>
</evidence>
<organism evidence="2 3">
    <name type="scientific">Ameca splendens</name>
    <dbReference type="NCBI Taxonomy" id="208324"/>
    <lineage>
        <taxon>Eukaryota</taxon>
        <taxon>Metazoa</taxon>
        <taxon>Chordata</taxon>
        <taxon>Craniata</taxon>
        <taxon>Vertebrata</taxon>
        <taxon>Euteleostomi</taxon>
        <taxon>Actinopterygii</taxon>
        <taxon>Neopterygii</taxon>
        <taxon>Teleostei</taxon>
        <taxon>Neoteleostei</taxon>
        <taxon>Acanthomorphata</taxon>
        <taxon>Ovalentaria</taxon>
        <taxon>Atherinomorphae</taxon>
        <taxon>Cyprinodontiformes</taxon>
        <taxon>Goodeidae</taxon>
        <taxon>Ameca</taxon>
    </lineage>
</organism>
<sequence>MSTLTLPLTSTRPVCAGWGQNTELVGSDLPQSAQQSGRQAGREQRWAGSHQSGRQGEETESDCEKVPQGEDPKTDPKVIGGALYPCWPENLLVSSSKVGVSLERGRSEFLYWYQLHLISRRSDGFLAQR</sequence>
<feature type="region of interest" description="Disordered" evidence="1">
    <location>
        <begin position="1"/>
        <end position="79"/>
    </location>
</feature>
<gene>
    <name evidence="2" type="ORF">AMECASPLE_015378</name>
</gene>
<accession>A0ABV0XEY9</accession>
<dbReference type="EMBL" id="JAHRIP010001080">
    <property type="protein sequence ID" value="MEQ2280027.1"/>
    <property type="molecule type" value="Genomic_DNA"/>
</dbReference>
<keyword evidence="3" id="KW-1185">Reference proteome</keyword>
<proteinExistence type="predicted"/>
<protein>
    <submittedName>
        <fullName evidence="2">Uncharacterized protein</fullName>
    </submittedName>
</protein>
<reference evidence="2 3" key="1">
    <citation type="submission" date="2021-06" db="EMBL/GenBank/DDBJ databases">
        <authorList>
            <person name="Palmer J.M."/>
        </authorList>
    </citation>
    <scope>NUCLEOTIDE SEQUENCE [LARGE SCALE GENOMIC DNA]</scope>
    <source>
        <strain evidence="2 3">AS_MEX2019</strain>
        <tissue evidence="2">Muscle</tissue>
    </source>
</reference>
<feature type="compositionally biased region" description="Basic and acidic residues" evidence="1">
    <location>
        <begin position="62"/>
        <end position="76"/>
    </location>
</feature>
<comment type="caution">
    <text evidence="2">The sequence shown here is derived from an EMBL/GenBank/DDBJ whole genome shotgun (WGS) entry which is preliminary data.</text>
</comment>